<protein>
    <submittedName>
        <fullName evidence="1">Uncharacterized protein</fullName>
    </submittedName>
</protein>
<proteinExistence type="evidence at transcript level"/>
<dbReference type="EMBL" id="EF081981">
    <property type="protein sequence ID" value="ABK21360.1"/>
    <property type="molecule type" value="mRNA"/>
</dbReference>
<dbReference type="PANTHER" id="PTHR34970:SF2">
    <property type="entry name" value="ABC TRANSPORTER A FAMILY PROTEIN"/>
    <property type="match status" value="1"/>
</dbReference>
<accession>A9NL49</accession>
<name>A9NL49_PICSI</name>
<evidence type="ECO:0000313" key="1">
    <source>
        <dbReference type="EMBL" id="ABK21360.1"/>
    </source>
</evidence>
<dbReference type="PANTHER" id="PTHR34970">
    <property type="entry name" value="ABC TRANSPORTER A FAMILY PROTEIN"/>
    <property type="match status" value="1"/>
</dbReference>
<dbReference type="AlphaFoldDB" id="A9NL49"/>
<sequence>MAIGYIFRVRLASFFAGAATASALGLYILHGDYQTSHQILSQQAKELFNTLDGRISELEKLKQNATSSAHQQPSEQVG</sequence>
<organism evidence="1">
    <name type="scientific">Picea sitchensis</name>
    <name type="common">Sitka spruce</name>
    <name type="synonym">Pinus sitchensis</name>
    <dbReference type="NCBI Taxonomy" id="3332"/>
    <lineage>
        <taxon>Eukaryota</taxon>
        <taxon>Viridiplantae</taxon>
        <taxon>Streptophyta</taxon>
        <taxon>Embryophyta</taxon>
        <taxon>Tracheophyta</taxon>
        <taxon>Spermatophyta</taxon>
        <taxon>Pinopsida</taxon>
        <taxon>Pinidae</taxon>
        <taxon>Conifers I</taxon>
        <taxon>Pinales</taxon>
        <taxon>Pinaceae</taxon>
        <taxon>Picea</taxon>
    </lineage>
</organism>
<reference evidence="1" key="1">
    <citation type="journal article" date="2008" name="BMC Genomics">
        <title>A conifer genomics resource of 200,000 spruce (Picea spp.) ESTs and 6,464 high-quality, sequence-finished full-length cDNAs for Sitka spruce (Picea sitchensis).</title>
        <authorList>
            <person name="Ralph S.G."/>
            <person name="Chun H.J."/>
            <person name="Kolosova N."/>
            <person name="Cooper D."/>
            <person name="Oddy C."/>
            <person name="Ritland C.E."/>
            <person name="Kirkpatrick R."/>
            <person name="Moore R."/>
            <person name="Barber S."/>
            <person name="Holt R.A."/>
            <person name="Jones S.J."/>
            <person name="Marra M.A."/>
            <person name="Douglas C.J."/>
            <person name="Ritland K."/>
            <person name="Bohlmann J."/>
        </authorList>
    </citation>
    <scope>NUCLEOTIDE SEQUENCE</scope>
    <source>
        <tissue evidence="1">Green portion of the leader tissue</tissue>
    </source>
</reference>